<evidence type="ECO:0000313" key="2">
    <source>
        <dbReference type="Proteomes" id="UP000054721"/>
    </source>
</evidence>
<sequence length="389" mass="44178">MIVRRVSFANNGWRELKETPSINWKIPCLAIMFGNHSHHCYDKINIGGRELKETLLSNWKILCIPITFGVSEKRLRGYIFDEMRSDTLPRYRDYKHANESSVADFLLAYALFHRRRLLRRIRSLQSHVLKIFLSNARVVYSSKLCFHHGDPLQNGTSIRFFRSCVSILISRSDALVHLLSPTERDPRRSLGQPESPLSLKGAAPLRLLSTVVGTTGTAGRLALDSPNRFQTFTRSGMLMAISNSLSFHAFSTGGVCICGSKSKPPVYCNDKLAFRKIAMLVVPPGWLQPLECFSRLYYVPSSLFKQLIPPEQFRISFKANVLLASIRGSDVKASATCVTTNGKQSSLYNHFPFPHDIKTLLLYQQSMTSSFLHLKLIRCRLDFFHIYNG</sequence>
<name>A0A0V1LI73_9BILA</name>
<keyword evidence="2" id="KW-1185">Reference proteome</keyword>
<protein>
    <submittedName>
        <fullName evidence="1">Uncharacterized protein</fullName>
    </submittedName>
</protein>
<gene>
    <name evidence="1" type="ORF">T02_12735</name>
</gene>
<accession>A0A0V1LI73</accession>
<organism evidence="1 2">
    <name type="scientific">Trichinella nativa</name>
    <dbReference type="NCBI Taxonomy" id="6335"/>
    <lineage>
        <taxon>Eukaryota</taxon>
        <taxon>Metazoa</taxon>
        <taxon>Ecdysozoa</taxon>
        <taxon>Nematoda</taxon>
        <taxon>Enoplea</taxon>
        <taxon>Dorylaimia</taxon>
        <taxon>Trichinellida</taxon>
        <taxon>Trichinellidae</taxon>
        <taxon>Trichinella</taxon>
    </lineage>
</organism>
<reference evidence="1 2" key="1">
    <citation type="submission" date="2015-05" db="EMBL/GenBank/DDBJ databases">
        <title>Evolution of Trichinella species and genotypes.</title>
        <authorList>
            <person name="Korhonen P.K."/>
            <person name="Edoardo P."/>
            <person name="Giuseppe L.R."/>
            <person name="Gasser R.B."/>
        </authorList>
    </citation>
    <scope>NUCLEOTIDE SEQUENCE [LARGE SCALE GENOMIC DNA]</scope>
    <source>
        <strain evidence="1">ISS10</strain>
    </source>
</reference>
<dbReference type="AlphaFoldDB" id="A0A0V1LI73"/>
<proteinExistence type="predicted"/>
<evidence type="ECO:0000313" key="1">
    <source>
        <dbReference type="EMBL" id="KRZ59201.1"/>
    </source>
</evidence>
<comment type="caution">
    <text evidence="1">The sequence shown here is derived from an EMBL/GenBank/DDBJ whole genome shotgun (WGS) entry which is preliminary data.</text>
</comment>
<dbReference type="EMBL" id="JYDW01000046">
    <property type="protein sequence ID" value="KRZ59201.1"/>
    <property type="molecule type" value="Genomic_DNA"/>
</dbReference>
<dbReference type="Proteomes" id="UP000054721">
    <property type="component" value="Unassembled WGS sequence"/>
</dbReference>